<accession>M5RRF2</accession>
<sequence>MPIVRPFFRVNCYHQYVPNQNASRIKNLQGTCLLIRYSRRYFIV</sequence>
<dbReference type="AlphaFoldDB" id="M5RRF2"/>
<dbReference type="EMBL" id="ANOG01000192">
    <property type="protein sequence ID" value="EMI21781.1"/>
    <property type="molecule type" value="Genomic_DNA"/>
</dbReference>
<name>M5RRF2_9BACT</name>
<evidence type="ECO:0000313" key="1">
    <source>
        <dbReference type="EMBL" id="EMI21781.1"/>
    </source>
</evidence>
<gene>
    <name evidence="1" type="ORF">RMSM_01296</name>
</gene>
<dbReference type="PATRIC" id="fig|1265738.3.peg.1285"/>
<evidence type="ECO:0000313" key="2">
    <source>
        <dbReference type="Proteomes" id="UP000011991"/>
    </source>
</evidence>
<keyword evidence="2" id="KW-1185">Reference proteome</keyword>
<dbReference type="Proteomes" id="UP000011991">
    <property type="component" value="Unassembled WGS sequence"/>
</dbReference>
<proteinExistence type="predicted"/>
<protein>
    <submittedName>
        <fullName evidence="1">Uncharacterized protein</fullName>
    </submittedName>
</protein>
<organism evidence="1 2">
    <name type="scientific">Rhodopirellula maiorica SM1</name>
    <dbReference type="NCBI Taxonomy" id="1265738"/>
    <lineage>
        <taxon>Bacteria</taxon>
        <taxon>Pseudomonadati</taxon>
        <taxon>Planctomycetota</taxon>
        <taxon>Planctomycetia</taxon>
        <taxon>Pirellulales</taxon>
        <taxon>Pirellulaceae</taxon>
        <taxon>Novipirellula</taxon>
    </lineage>
</organism>
<reference evidence="1 2" key="1">
    <citation type="journal article" date="2013" name="Mar. Genomics">
        <title>Expression of sulfatases in Rhodopirellula baltica and the diversity of sulfatases in the genus Rhodopirellula.</title>
        <authorList>
            <person name="Wegner C.E."/>
            <person name="Richter-Heitmann T."/>
            <person name="Klindworth A."/>
            <person name="Klockow C."/>
            <person name="Richter M."/>
            <person name="Achstetter T."/>
            <person name="Glockner F.O."/>
            <person name="Harder J."/>
        </authorList>
    </citation>
    <scope>NUCLEOTIDE SEQUENCE [LARGE SCALE GENOMIC DNA]</scope>
    <source>
        <strain evidence="1 2">SM1</strain>
    </source>
</reference>
<comment type="caution">
    <text evidence="1">The sequence shown here is derived from an EMBL/GenBank/DDBJ whole genome shotgun (WGS) entry which is preliminary data.</text>
</comment>